<accession>A0A830C6I6</accession>
<dbReference type="SUPFAM" id="SSF53756">
    <property type="entry name" value="UDP-Glycosyltransferase/glycogen phosphorylase"/>
    <property type="match status" value="1"/>
</dbReference>
<gene>
    <name evidence="1" type="ORF">PHJA_001129900</name>
</gene>
<protein>
    <submittedName>
        <fullName evidence="1">Beta-d-glucosyl crocetin beta-1 6-glucosyltransferase</fullName>
    </submittedName>
</protein>
<name>A0A830C6I6_9LAMI</name>
<dbReference type="GO" id="GO:0008194">
    <property type="term" value="F:UDP-glycosyltransferase activity"/>
    <property type="evidence" value="ECO:0007669"/>
    <property type="project" value="UniProtKB-ARBA"/>
</dbReference>
<organism evidence="1 2">
    <name type="scientific">Phtheirospermum japonicum</name>
    <dbReference type="NCBI Taxonomy" id="374723"/>
    <lineage>
        <taxon>Eukaryota</taxon>
        <taxon>Viridiplantae</taxon>
        <taxon>Streptophyta</taxon>
        <taxon>Embryophyta</taxon>
        <taxon>Tracheophyta</taxon>
        <taxon>Spermatophyta</taxon>
        <taxon>Magnoliopsida</taxon>
        <taxon>eudicotyledons</taxon>
        <taxon>Gunneridae</taxon>
        <taxon>Pentapetalae</taxon>
        <taxon>asterids</taxon>
        <taxon>lamiids</taxon>
        <taxon>Lamiales</taxon>
        <taxon>Orobanchaceae</taxon>
        <taxon>Orobanchaceae incertae sedis</taxon>
        <taxon>Phtheirospermum</taxon>
    </lineage>
</organism>
<keyword evidence="2" id="KW-1185">Reference proteome</keyword>
<sequence length="212" mass="24127">MFPWLGYGHISPYLELAKKLTARHNFKVFICSSLATLNCIEHKITDQMLPSIKLIPILFQDFPDLPRNLHTTNGLPPSLMPRLKEAMQSHMTIDGLSDILSDFKPDLLIYDILQPWVPALAKKHKIPAVQFVTSSCAATSVMIHYYKNPSGRVEFPFPDIHNFSGLDPDEIDRELACANSPKERELMFTGLEKSSDIYGAREVKRYRVGQRV</sequence>
<evidence type="ECO:0000313" key="1">
    <source>
        <dbReference type="EMBL" id="GFP89861.1"/>
    </source>
</evidence>
<dbReference type="PANTHER" id="PTHR48044:SF39">
    <property type="entry name" value="GLYCOSYLTRANSFERASE"/>
    <property type="match status" value="1"/>
</dbReference>
<dbReference type="AlphaFoldDB" id="A0A830C6I6"/>
<evidence type="ECO:0000313" key="2">
    <source>
        <dbReference type="Proteomes" id="UP000653305"/>
    </source>
</evidence>
<reference evidence="1" key="1">
    <citation type="submission" date="2020-07" db="EMBL/GenBank/DDBJ databases">
        <title>Ethylene signaling mediates host invasion by parasitic plants.</title>
        <authorList>
            <person name="Yoshida S."/>
        </authorList>
    </citation>
    <scope>NUCLEOTIDE SEQUENCE</scope>
    <source>
        <strain evidence="1">Okayama</strain>
    </source>
</reference>
<dbReference type="Gene3D" id="3.40.50.2000">
    <property type="entry name" value="Glycogen Phosphorylase B"/>
    <property type="match status" value="1"/>
</dbReference>
<dbReference type="PANTHER" id="PTHR48044">
    <property type="entry name" value="GLYCOSYLTRANSFERASE"/>
    <property type="match status" value="1"/>
</dbReference>
<dbReference type="OrthoDB" id="5835829at2759"/>
<dbReference type="Proteomes" id="UP000653305">
    <property type="component" value="Unassembled WGS sequence"/>
</dbReference>
<comment type="caution">
    <text evidence="1">The sequence shown here is derived from an EMBL/GenBank/DDBJ whole genome shotgun (WGS) entry which is preliminary data.</text>
</comment>
<dbReference type="GO" id="GO:1901135">
    <property type="term" value="P:carbohydrate derivative metabolic process"/>
    <property type="evidence" value="ECO:0007669"/>
    <property type="project" value="UniProtKB-ARBA"/>
</dbReference>
<proteinExistence type="predicted"/>
<keyword evidence="1" id="KW-0808">Transferase</keyword>
<dbReference type="EMBL" id="BMAC01000201">
    <property type="protein sequence ID" value="GFP89861.1"/>
    <property type="molecule type" value="Genomic_DNA"/>
</dbReference>